<evidence type="ECO:0000313" key="15">
    <source>
        <dbReference type="Proteomes" id="UP001497480"/>
    </source>
</evidence>
<dbReference type="GO" id="GO:0046872">
    <property type="term" value="F:metal ion binding"/>
    <property type="evidence" value="ECO:0007669"/>
    <property type="project" value="UniProtKB-KW"/>
</dbReference>
<feature type="domain" description="RING-type" evidence="13">
    <location>
        <begin position="128"/>
        <end position="154"/>
    </location>
</feature>
<dbReference type="InterPro" id="IPR001841">
    <property type="entry name" value="Znf_RING"/>
</dbReference>
<evidence type="ECO:0000256" key="7">
    <source>
        <dbReference type="ARBA" id="ARBA00022786"/>
    </source>
</evidence>
<evidence type="ECO:0000256" key="2">
    <source>
        <dbReference type="ARBA" id="ARBA00004167"/>
    </source>
</evidence>
<dbReference type="PANTHER" id="PTHR46905:SF7">
    <property type="entry name" value="RING-H2 FINGER PROTEIN ATL78"/>
    <property type="match status" value="1"/>
</dbReference>
<feature type="transmembrane region" description="Helical" evidence="12">
    <location>
        <begin position="46"/>
        <end position="67"/>
    </location>
</feature>
<keyword evidence="4" id="KW-0808">Transferase</keyword>
<keyword evidence="5 12" id="KW-0812">Transmembrane</keyword>
<dbReference type="AlphaFoldDB" id="A0AAV1XW53"/>
<proteinExistence type="inferred from homology"/>
<keyword evidence="7" id="KW-0833">Ubl conjugation pathway</keyword>
<comment type="catalytic activity">
    <reaction evidence="1">
        <text>S-ubiquitinyl-[E2 ubiquitin-conjugating enzyme]-L-cysteine + [acceptor protein]-L-lysine = [E2 ubiquitin-conjugating enzyme]-L-cysteine + N(6)-ubiquitinyl-[acceptor protein]-L-lysine.</text>
        <dbReference type="EC" id="2.3.2.27"/>
    </reaction>
</comment>
<evidence type="ECO:0000256" key="9">
    <source>
        <dbReference type="ARBA" id="ARBA00022989"/>
    </source>
</evidence>
<evidence type="ECO:0000256" key="4">
    <source>
        <dbReference type="ARBA" id="ARBA00022679"/>
    </source>
</evidence>
<dbReference type="Pfam" id="PF13639">
    <property type="entry name" value="zf-RING_2"/>
    <property type="match status" value="1"/>
</dbReference>
<reference evidence="14 15" key="1">
    <citation type="submission" date="2024-03" db="EMBL/GenBank/DDBJ databases">
        <authorList>
            <person name="Martinez-Hernandez J."/>
        </authorList>
    </citation>
    <scope>NUCLEOTIDE SEQUENCE [LARGE SCALE GENOMIC DNA]</scope>
</reference>
<accession>A0AAV1XW53</accession>
<comment type="subcellular location">
    <subcellularLocation>
        <location evidence="2">Membrane</location>
        <topology evidence="2">Single-pass membrane protein</topology>
    </subcellularLocation>
</comment>
<dbReference type="EMBL" id="CAXHTB010000018">
    <property type="protein sequence ID" value="CAL0325179.1"/>
    <property type="molecule type" value="Genomic_DNA"/>
</dbReference>
<comment type="caution">
    <text evidence="14">The sequence shown here is derived from an EMBL/GenBank/DDBJ whole genome shotgun (WGS) entry which is preliminary data.</text>
</comment>
<dbReference type="Proteomes" id="UP001497480">
    <property type="component" value="Unassembled WGS sequence"/>
</dbReference>
<evidence type="ECO:0000259" key="13">
    <source>
        <dbReference type="Pfam" id="PF13639"/>
    </source>
</evidence>
<organism evidence="14 15">
    <name type="scientific">Lupinus luteus</name>
    <name type="common">European yellow lupine</name>
    <dbReference type="NCBI Taxonomy" id="3873"/>
    <lineage>
        <taxon>Eukaryota</taxon>
        <taxon>Viridiplantae</taxon>
        <taxon>Streptophyta</taxon>
        <taxon>Embryophyta</taxon>
        <taxon>Tracheophyta</taxon>
        <taxon>Spermatophyta</taxon>
        <taxon>Magnoliopsida</taxon>
        <taxon>eudicotyledons</taxon>
        <taxon>Gunneridae</taxon>
        <taxon>Pentapetalae</taxon>
        <taxon>rosids</taxon>
        <taxon>fabids</taxon>
        <taxon>Fabales</taxon>
        <taxon>Fabaceae</taxon>
        <taxon>Papilionoideae</taxon>
        <taxon>50 kb inversion clade</taxon>
        <taxon>genistoids sensu lato</taxon>
        <taxon>core genistoids</taxon>
        <taxon>Genisteae</taxon>
        <taxon>Lupinus</taxon>
    </lineage>
</organism>
<dbReference type="EC" id="2.3.2.27" evidence="3"/>
<protein>
    <recommendedName>
        <fullName evidence="3">RING-type E3 ubiquitin transferase</fullName>
        <ecNumber evidence="3">2.3.2.27</ecNumber>
    </recommendedName>
</protein>
<dbReference type="PANTHER" id="PTHR46905">
    <property type="entry name" value="RING-H2 FINGER PROTEIN ATL78"/>
    <property type="match status" value="1"/>
</dbReference>
<comment type="similarity">
    <text evidence="11">Belongs to the RING-type zinc finger family. ATL subfamily.</text>
</comment>
<evidence type="ECO:0000256" key="6">
    <source>
        <dbReference type="ARBA" id="ARBA00022723"/>
    </source>
</evidence>
<dbReference type="Gene3D" id="3.30.40.10">
    <property type="entry name" value="Zinc/RING finger domain, C3HC4 (zinc finger)"/>
    <property type="match status" value="1"/>
</dbReference>
<evidence type="ECO:0000256" key="10">
    <source>
        <dbReference type="ARBA" id="ARBA00023136"/>
    </source>
</evidence>
<keyword evidence="10 12" id="KW-0472">Membrane</keyword>
<keyword evidence="15" id="KW-1185">Reference proteome</keyword>
<dbReference type="SUPFAM" id="SSF57850">
    <property type="entry name" value="RING/U-box"/>
    <property type="match status" value="1"/>
</dbReference>
<keyword evidence="9 12" id="KW-1133">Transmembrane helix</keyword>
<evidence type="ECO:0000256" key="8">
    <source>
        <dbReference type="ARBA" id="ARBA00022833"/>
    </source>
</evidence>
<dbReference type="GO" id="GO:0016567">
    <property type="term" value="P:protein ubiquitination"/>
    <property type="evidence" value="ECO:0007669"/>
    <property type="project" value="InterPro"/>
</dbReference>
<dbReference type="InterPro" id="IPR044602">
    <property type="entry name" value="ATL10/ATL72-79-like"/>
</dbReference>
<evidence type="ECO:0000256" key="12">
    <source>
        <dbReference type="SAM" id="Phobius"/>
    </source>
</evidence>
<evidence type="ECO:0000256" key="1">
    <source>
        <dbReference type="ARBA" id="ARBA00000900"/>
    </source>
</evidence>
<name>A0AAV1XW53_LUPLU</name>
<dbReference type="InterPro" id="IPR013083">
    <property type="entry name" value="Znf_RING/FYVE/PHD"/>
</dbReference>
<gene>
    <name evidence="14" type="ORF">LLUT_LOCUS26239</name>
</gene>
<sequence length="175" mass="19737">MFASTSITSHFVHELLEDFHSRKLLLPNPLNQANSSVASIIGCRNYNANVVMVLLVILCFIICLLRLNSIIRCFFLRFSDLVIHIDSSTTSNPSPRLEANTGIKKKALKKNSIVTYSTEMNLPAPRFDTECNHGIYVPCIDKWLSSHSSCPKCRQCLVETCHYPFASQISLLNFL</sequence>
<dbReference type="GO" id="GO:0061630">
    <property type="term" value="F:ubiquitin protein ligase activity"/>
    <property type="evidence" value="ECO:0007669"/>
    <property type="project" value="UniProtKB-EC"/>
</dbReference>
<evidence type="ECO:0000256" key="3">
    <source>
        <dbReference type="ARBA" id="ARBA00012483"/>
    </source>
</evidence>
<keyword evidence="8" id="KW-0862">Zinc</keyword>
<evidence type="ECO:0000256" key="11">
    <source>
        <dbReference type="ARBA" id="ARBA00024209"/>
    </source>
</evidence>
<evidence type="ECO:0000256" key="5">
    <source>
        <dbReference type="ARBA" id="ARBA00022692"/>
    </source>
</evidence>
<keyword evidence="6" id="KW-0479">Metal-binding</keyword>
<dbReference type="GO" id="GO:0016020">
    <property type="term" value="C:membrane"/>
    <property type="evidence" value="ECO:0007669"/>
    <property type="project" value="UniProtKB-SubCell"/>
</dbReference>
<evidence type="ECO:0000313" key="14">
    <source>
        <dbReference type="EMBL" id="CAL0325179.1"/>
    </source>
</evidence>